<gene>
    <name evidence="1" type="ordered locus">Ppha_0054</name>
</gene>
<accession>B4SAP2</accession>
<evidence type="ECO:0000313" key="1">
    <source>
        <dbReference type="EMBL" id="ACF42411.1"/>
    </source>
</evidence>
<organism evidence="1 2">
    <name type="scientific">Pelodictyon phaeoclathratiforme (strain DSM 5477 / BU-1)</name>
    <dbReference type="NCBI Taxonomy" id="324925"/>
    <lineage>
        <taxon>Bacteria</taxon>
        <taxon>Pseudomonadati</taxon>
        <taxon>Chlorobiota</taxon>
        <taxon>Chlorobiia</taxon>
        <taxon>Chlorobiales</taxon>
        <taxon>Chlorobiaceae</taxon>
        <taxon>Chlorobium/Pelodictyon group</taxon>
        <taxon>Pelodictyon</taxon>
    </lineage>
</organism>
<name>B4SAP2_PELPB</name>
<protein>
    <submittedName>
        <fullName evidence="1">Uncharacterized protein</fullName>
    </submittedName>
</protein>
<reference evidence="1 2" key="1">
    <citation type="submission" date="2008-06" db="EMBL/GenBank/DDBJ databases">
        <title>Complete sequence of Pelodictyon phaeoclathratiforme BU-1.</title>
        <authorList>
            <consortium name="US DOE Joint Genome Institute"/>
            <person name="Lucas S."/>
            <person name="Copeland A."/>
            <person name="Lapidus A."/>
            <person name="Glavina del Rio T."/>
            <person name="Dalin E."/>
            <person name="Tice H."/>
            <person name="Bruce D."/>
            <person name="Goodwin L."/>
            <person name="Pitluck S."/>
            <person name="Schmutz J."/>
            <person name="Larimer F."/>
            <person name="Land M."/>
            <person name="Hauser L."/>
            <person name="Kyrpides N."/>
            <person name="Mikhailova N."/>
            <person name="Liu Z."/>
            <person name="Li T."/>
            <person name="Zhao F."/>
            <person name="Overmann J."/>
            <person name="Bryant D.A."/>
            <person name="Richardson P."/>
        </authorList>
    </citation>
    <scope>NUCLEOTIDE SEQUENCE [LARGE SCALE GENOMIC DNA]</scope>
    <source>
        <strain evidence="2">DSM 5477 / BU-1</strain>
    </source>
</reference>
<keyword evidence="2" id="KW-1185">Reference proteome</keyword>
<dbReference type="Proteomes" id="UP000002724">
    <property type="component" value="Chromosome"/>
</dbReference>
<dbReference type="KEGG" id="pph:Ppha_0054"/>
<dbReference type="AlphaFoldDB" id="B4SAP2"/>
<dbReference type="EMBL" id="CP001110">
    <property type="protein sequence ID" value="ACF42411.1"/>
    <property type="molecule type" value="Genomic_DNA"/>
</dbReference>
<evidence type="ECO:0000313" key="2">
    <source>
        <dbReference type="Proteomes" id="UP000002724"/>
    </source>
</evidence>
<dbReference type="HOGENOM" id="CLU_3171318_0_0_10"/>
<dbReference type="STRING" id="324925.Ppha_0054"/>
<proteinExistence type="predicted"/>
<sequence length="47" mass="5547">MQGALPFRKTIIFSDIERLHVVLNRLLFYFIPSFKSGKGPESNRMKY</sequence>